<dbReference type="GO" id="GO:0001228">
    <property type="term" value="F:DNA-binding transcription activator activity, RNA polymerase II-specific"/>
    <property type="evidence" value="ECO:0007669"/>
    <property type="project" value="TreeGrafter"/>
</dbReference>
<accession>Q6BVR3</accession>
<protein>
    <submittedName>
        <fullName evidence="9">DEHA2C00594p</fullName>
    </submittedName>
</protein>
<feature type="region of interest" description="Disordered" evidence="7">
    <location>
        <begin position="104"/>
        <end position="132"/>
    </location>
</feature>
<dbReference type="SUPFAM" id="SSF57701">
    <property type="entry name" value="Zn2/Cys6 DNA-binding domain"/>
    <property type="match status" value="1"/>
</dbReference>
<evidence type="ECO:0000256" key="3">
    <source>
        <dbReference type="ARBA" id="ARBA00023015"/>
    </source>
</evidence>
<evidence type="ECO:0000256" key="4">
    <source>
        <dbReference type="ARBA" id="ARBA00023125"/>
    </source>
</evidence>
<evidence type="ECO:0000256" key="7">
    <source>
        <dbReference type="SAM" id="MobiDB-lite"/>
    </source>
</evidence>
<dbReference type="InterPro" id="IPR051430">
    <property type="entry name" value="Fungal_TF_Env_Response"/>
</dbReference>
<dbReference type="GO" id="GO:0000978">
    <property type="term" value="F:RNA polymerase II cis-regulatory region sequence-specific DNA binding"/>
    <property type="evidence" value="ECO:0007669"/>
    <property type="project" value="TreeGrafter"/>
</dbReference>
<dbReference type="InterPro" id="IPR001138">
    <property type="entry name" value="Zn2Cys6_DnaBD"/>
</dbReference>
<feature type="region of interest" description="Disordered" evidence="7">
    <location>
        <begin position="1"/>
        <end position="20"/>
    </location>
</feature>
<feature type="compositionally biased region" description="Polar residues" evidence="7">
    <location>
        <begin position="1"/>
        <end position="18"/>
    </location>
</feature>
<feature type="compositionally biased region" description="Low complexity" evidence="7">
    <location>
        <begin position="111"/>
        <end position="122"/>
    </location>
</feature>
<gene>
    <name evidence="9" type="ordered locus">DEHA2C00594g</name>
</gene>
<name>Q6BVR3_DEBHA</name>
<dbReference type="GO" id="GO:0008270">
    <property type="term" value="F:zinc ion binding"/>
    <property type="evidence" value="ECO:0007669"/>
    <property type="project" value="InterPro"/>
</dbReference>
<keyword evidence="4" id="KW-0238">DNA-binding</keyword>
<dbReference type="OrthoDB" id="2123952at2759"/>
<dbReference type="GeneID" id="2900575"/>
<dbReference type="CDD" id="cd12148">
    <property type="entry name" value="fungal_TF_MHR"/>
    <property type="match status" value="1"/>
</dbReference>
<dbReference type="InParanoid" id="Q6BVR3"/>
<evidence type="ECO:0000256" key="1">
    <source>
        <dbReference type="ARBA" id="ARBA00022723"/>
    </source>
</evidence>
<keyword evidence="3" id="KW-0805">Transcription regulation</keyword>
<dbReference type="HOGENOM" id="CLU_021003_0_0_1"/>
<dbReference type="Pfam" id="PF00172">
    <property type="entry name" value="Zn_clus"/>
    <property type="match status" value="1"/>
</dbReference>
<proteinExistence type="predicted"/>
<dbReference type="Gene3D" id="4.10.240.10">
    <property type="entry name" value="Zn(2)-C6 fungal-type DNA-binding domain"/>
    <property type="match status" value="1"/>
</dbReference>
<keyword evidence="1" id="KW-0479">Metal-binding</keyword>
<dbReference type="PANTHER" id="PTHR31944:SF131">
    <property type="entry name" value="HEME-RESPONSIVE ZINC FINGER TRANSCRIPTION FACTOR HAP1"/>
    <property type="match status" value="1"/>
</dbReference>
<evidence type="ECO:0000259" key="8">
    <source>
        <dbReference type="PROSITE" id="PS50048"/>
    </source>
</evidence>
<dbReference type="VEuPathDB" id="FungiDB:DEHA2C00594g"/>
<dbReference type="CDD" id="cd00067">
    <property type="entry name" value="GAL4"/>
    <property type="match status" value="1"/>
</dbReference>
<dbReference type="Proteomes" id="UP000000599">
    <property type="component" value="Chromosome C"/>
</dbReference>
<dbReference type="KEGG" id="dha:DEHA2C00594g"/>
<dbReference type="SMART" id="SM00066">
    <property type="entry name" value="GAL4"/>
    <property type="match status" value="1"/>
</dbReference>
<dbReference type="OMA" id="TTHLCHY"/>
<feature type="domain" description="Zn(2)-C6 fungal-type" evidence="8">
    <location>
        <begin position="29"/>
        <end position="61"/>
    </location>
</feature>
<dbReference type="InterPro" id="IPR036864">
    <property type="entry name" value="Zn2-C6_fun-type_DNA-bd_sf"/>
</dbReference>
<organism evidence="9 10">
    <name type="scientific">Debaryomyces hansenii (strain ATCC 36239 / CBS 767 / BCRC 21394 / JCM 1990 / NBRC 0083 / IGC 2968)</name>
    <name type="common">Yeast</name>
    <name type="synonym">Torulaspora hansenii</name>
    <dbReference type="NCBI Taxonomy" id="284592"/>
    <lineage>
        <taxon>Eukaryota</taxon>
        <taxon>Fungi</taxon>
        <taxon>Dikarya</taxon>
        <taxon>Ascomycota</taxon>
        <taxon>Saccharomycotina</taxon>
        <taxon>Pichiomycetes</taxon>
        <taxon>Debaryomycetaceae</taxon>
        <taxon>Debaryomyces</taxon>
    </lineage>
</organism>
<evidence type="ECO:0000256" key="5">
    <source>
        <dbReference type="ARBA" id="ARBA00023163"/>
    </source>
</evidence>
<keyword evidence="5" id="KW-0804">Transcription</keyword>
<dbReference type="CDD" id="cd14724">
    <property type="entry name" value="ZIP_Gal4-like_1"/>
    <property type="match status" value="1"/>
</dbReference>
<keyword evidence="2" id="KW-0862">Zinc</keyword>
<evidence type="ECO:0000313" key="10">
    <source>
        <dbReference type="Proteomes" id="UP000000599"/>
    </source>
</evidence>
<evidence type="ECO:0000256" key="6">
    <source>
        <dbReference type="ARBA" id="ARBA00023242"/>
    </source>
</evidence>
<keyword evidence="10" id="KW-1185">Reference proteome</keyword>
<dbReference type="AlphaFoldDB" id="Q6BVR3"/>
<dbReference type="Pfam" id="PF04082">
    <property type="entry name" value="Fungal_trans"/>
    <property type="match status" value="1"/>
</dbReference>
<dbReference type="GO" id="GO:0006351">
    <property type="term" value="P:DNA-templated transcription"/>
    <property type="evidence" value="ECO:0007669"/>
    <property type="project" value="InterPro"/>
</dbReference>
<keyword evidence="6" id="KW-0539">Nucleus</keyword>
<evidence type="ECO:0000313" key="9">
    <source>
        <dbReference type="EMBL" id="CAG85730.2"/>
    </source>
</evidence>
<dbReference type="PROSITE" id="PS50048">
    <property type="entry name" value="ZN2_CY6_FUNGAL_2"/>
    <property type="match status" value="1"/>
</dbReference>
<evidence type="ECO:0000256" key="2">
    <source>
        <dbReference type="ARBA" id="ARBA00022833"/>
    </source>
</evidence>
<dbReference type="eggNOG" id="ENOG502TG1F">
    <property type="taxonomic scope" value="Eukaryota"/>
</dbReference>
<dbReference type="RefSeq" id="XP_457706.2">
    <property type="nucleotide sequence ID" value="XM_457706.1"/>
</dbReference>
<dbReference type="PANTHER" id="PTHR31944">
    <property type="entry name" value="HEME-RESPONSIVE ZINC FINGER TRANSCRIPTION FACTOR HAP1"/>
    <property type="match status" value="1"/>
</dbReference>
<dbReference type="EMBL" id="CR382135">
    <property type="protein sequence ID" value="CAG85730.2"/>
    <property type="molecule type" value="Genomic_DNA"/>
</dbReference>
<dbReference type="InterPro" id="IPR007219">
    <property type="entry name" value="XnlR_reg_dom"/>
</dbReference>
<dbReference type="PROSITE" id="PS00463">
    <property type="entry name" value="ZN2_CY6_FUNGAL_1"/>
    <property type="match status" value="1"/>
</dbReference>
<dbReference type="GO" id="GO:0005634">
    <property type="term" value="C:nucleus"/>
    <property type="evidence" value="ECO:0007669"/>
    <property type="project" value="TreeGrafter"/>
</dbReference>
<reference evidence="9 10" key="1">
    <citation type="journal article" date="2004" name="Nature">
        <title>Genome evolution in yeasts.</title>
        <authorList>
            <consortium name="Genolevures"/>
            <person name="Dujon B."/>
            <person name="Sherman D."/>
            <person name="Fischer G."/>
            <person name="Durrens P."/>
            <person name="Casaregola S."/>
            <person name="Lafontaine I."/>
            <person name="de Montigny J."/>
            <person name="Marck C."/>
            <person name="Neuveglise C."/>
            <person name="Talla E."/>
            <person name="Goffard N."/>
            <person name="Frangeul L."/>
            <person name="Aigle M."/>
            <person name="Anthouard V."/>
            <person name="Babour A."/>
            <person name="Barbe V."/>
            <person name="Barnay S."/>
            <person name="Blanchin S."/>
            <person name="Beckerich J.M."/>
            <person name="Beyne E."/>
            <person name="Bleykasten C."/>
            <person name="Boisrame A."/>
            <person name="Boyer J."/>
            <person name="Cattolico L."/>
            <person name="Confanioleri F."/>
            <person name="de Daruvar A."/>
            <person name="Despons L."/>
            <person name="Fabre E."/>
            <person name="Fairhead C."/>
            <person name="Ferry-Dumazet H."/>
            <person name="Groppi A."/>
            <person name="Hantraye F."/>
            <person name="Hennequin C."/>
            <person name="Jauniaux N."/>
            <person name="Joyet P."/>
            <person name="Kachouri R."/>
            <person name="Kerrest A."/>
            <person name="Koszul R."/>
            <person name="Lemaire M."/>
            <person name="Lesur I."/>
            <person name="Ma L."/>
            <person name="Muller H."/>
            <person name="Nicaud J.M."/>
            <person name="Nikolski M."/>
            <person name="Oztas S."/>
            <person name="Ozier-Kalogeropoulos O."/>
            <person name="Pellenz S."/>
            <person name="Potier S."/>
            <person name="Richard G.F."/>
            <person name="Straub M.L."/>
            <person name="Suleau A."/>
            <person name="Swennene D."/>
            <person name="Tekaia F."/>
            <person name="Wesolowski-Louvel M."/>
            <person name="Westhof E."/>
            <person name="Wirth B."/>
            <person name="Zeniou-Meyer M."/>
            <person name="Zivanovic I."/>
            <person name="Bolotin-Fukuhara M."/>
            <person name="Thierry A."/>
            <person name="Bouchier C."/>
            <person name="Caudron B."/>
            <person name="Scarpelli C."/>
            <person name="Gaillardin C."/>
            <person name="Weissenbach J."/>
            <person name="Wincker P."/>
            <person name="Souciet J.L."/>
        </authorList>
    </citation>
    <scope>NUCLEOTIDE SEQUENCE [LARGE SCALE GENOMIC DNA]</scope>
    <source>
        <strain evidence="10">ATCC 36239 / CBS 767 / BCRC 21394 / JCM 1990 / NBRC 0083 / IGC 2968</strain>
    </source>
</reference>
<sequence>MNGGDISSRNHNFDISKNTKSKRTRVPTSCLLCRKRKIKCDRKRPHCSGCLTNNTSHLCKYEIKPWSKEYFDTSNKEPWQQEVDDLRLKIKSLEKNIEQQQLELDTRSETSLRSSVTSTNSSQNDYRKSSDEGDTTILDLAERFDCLVVKDSRLRYFGPTSSVALIRNDIYASAIYSKYFKEQNKNFKEISAKHGDLGIKKYDTDGEKGDCSSYRPSFAGNFPELPSFEIINLLLRRFFDFCYPLFPFIDEKSFMADIEVILTKENNKINLNIRQESTFALFLIMLRYSYITLPFKKNSNRSSETKFDLVQQLALSETNIPSSYVEYAKHLIISPSSLGKMTLSTIQAGLFLRVYKKQCPEDDDIATDNDILLGILIQMARLHGFHRNAVESDKGLVNANDIQLWKKIWTQLLYLDAMQSFANGTPLLVSDDEFNNQRSFITYNDSFNLQIEDTLITRQFALSHMATTLTRKFLLITSQMYRSFKRSALDELVVEMNELIYNKMRTFDQLCNSDGSFIDENITDRAQEFMLRMELFSKSYTLYYILFLTADEEREPDLRKSYLMFALEKGLIISKLAFEFAENTSSKFGSELETFIAPYIWTPFFKILPTLYSILLRVLTGEFSLIEFSKCFKSPDSSGLIAWAQLNYESEKKCVKNLSAIYEQLNSKCLYLTFKFFHCYRVCFTFKIIFNYLQEFYPQLLTDNDDMKGNTEDIQTKEIGVGSMHGDDFLNNKLDPDHIFDFDYFFTNMQYNLDPFLNDLNTSFDTFEN</sequence>